<dbReference type="AlphaFoldDB" id="A0A0L1JIM6"/>
<dbReference type="InterPro" id="IPR053204">
    <property type="entry name" value="Oxopyrrolidines_Biosynth-assoc"/>
</dbReference>
<dbReference type="InterPro" id="IPR022085">
    <property type="entry name" value="OpdG"/>
</dbReference>
<dbReference type="EMBL" id="JNOM01000002">
    <property type="protein sequence ID" value="KNG91557.1"/>
    <property type="molecule type" value="Genomic_DNA"/>
</dbReference>
<dbReference type="Proteomes" id="UP000037505">
    <property type="component" value="Unassembled WGS sequence"/>
</dbReference>
<gene>
    <name evidence="1" type="ORF">ANOM_000094</name>
</gene>
<evidence type="ECO:0000313" key="2">
    <source>
        <dbReference type="Proteomes" id="UP000037505"/>
    </source>
</evidence>
<sequence length="296" mass="34051">MLDYLTTQALIIRIWATLQRVIGATDARVPRLAAVELDNLYTDYATRSQPVESYEFITHIWEAFLRLAGQVDRNGDGHSQLARVILWLRKLPLRQLPEVLMLDDSDGYHEPRQMIFLWDGLNRIDCFLPPFRESLLRNEAEFQQYLNTHAFAALLTEIYLISVPRQAMAAIEEVTEGTITQINGEEVVTRDIRAVEHLDKKAAVAGVWLVHAAYRLWHYGTPNNISQGGPWWQSIQSRLSGDNWSPTAMHLERLWFWRNQFDEILDHGDVSTMTFAIVAKAVDKMDGLFGRDSREG</sequence>
<dbReference type="PANTHER" id="PTHR38797:SF4">
    <property type="entry name" value="NUCLEAR PORE COMPLEX PROTEIN NUP85"/>
    <property type="match status" value="1"/>
</dbReference>
<accession>A0A0L1JIM6</accession>
<comment type="caution">
    <text evidence="1">The sequence shown here is derived from an EMBL/GenBank/DDBJ whole genome shotgun (WGS) entry which is preliminary data.</text>
</comment>
<reference evidence="1 2" key="1">
    <citation type="submission" date="2014-06" db="EMBL/GenBank/DDBJ databases">
        <title>The Genome of the Aflatoxigenic Filamentous Fungus Aspergillus nomius.</title>
        <authorList>
            <person name="Moore M.G."/>
            <person name="Shannon B.M."/>
            <person name="Brian M.M."/>
        </authorList>
    </citation>
    <scope>NUCLEOTIDE SEQUENCE [LARGE SCALE GENOMIC DNA]</scope>
    <source>
        <strain evidence="1 2">NRRL 13137</strain>
    </source>
</reference>
<dbReference type="GeneID" id="26801898"/>
<protein>
    <submittedName>
        <fullName evidence="1">Uncharacterized protein</fullName>
    </submittedName>
</protein>
<proteinExistence type="predicted"/>
<dbReference type="OrthoDB" id="3350591at2759"/>
<organism evidence="1 2">
    <name type="scientific">Aspergillus nomiae NRRL (strain ATCC 15546 / NRRL 13137 / CBS 260.88 / M93)</name>
    <dbReference type="NCBI Taxonomy" id="1509407"/>
    <lineage>
        <taxon>Eukaryota</taxon>
        <taxon>Fungi</taxon>
        <taxon>Dikarya</taxon>
        <taxon>Ascomycota</taxon>
        <taxon>Pezizomycotina</taxon>
        <taxon>Eurotiomycetes</taxon>
        <taxon>Eurotiomycetidae</taxon>
        <taxon>Eurotiales</taxon>
        <taxon>Aspergillaceae</taxon>
        <taxon>Aspergillus</taxon>
        <taxon>Aspergillus subgen. Circumdati</taxon>
    </lineage>
</organism>
<keyword evidence="2" id="KW-1185">Reference proteome</keyword>
<dbReference type="PANTHER" id="PTHR38797">
    <property type="entry name" value="NUCLEAR PORE COMPLEX PROTEIN NUP85-RELATED"/>
    <property type="match status" value="1"/>
</dbReference>
<dbReference type="RefSeq" id="XP_015412480.1">
    <property type="nucleotide sequence ID" value="XM_015545352.1"/>
</dbReference>
<name>A0A0L1JIM6_ASPN3</name>
<dbReference type="Pfam" id="PF12311">
    <property type="entry name" value="DUF3632"/>
    <property type="match status" value="1"/>
</dbReference>
<evidence type="ECO:0000313" key="1">
    <source>
        <dbReference type="EMBL" id="KNG91557.1"/>
    </source>
</evidence>